<comment type="caution">
    <text evidence="7">The sequence shown here is derived from an EMBL/GenBank/DDBJ whole genome shotgun (WGS) entry which is preliminary data.</text>
</comment>
<name>A0A7W4W783_9GAMM</name>
<protein>
    <recommendedName>
        <fullName evidence="6">SURF1-like protein</fullName>
    </recommendedName>
</protein>
<sequence>MSRSLWQSNWPLALLVAAVLPVLLTLGFWQLERAADKREVLARQEQQQALPPLAIDSVEGDLPEFRAVTLRGQFDSERYWLLENRIYQGRYGFEVISPFLLNNGETVLVHRGWVPGDRGRRELPDIETPGGELSLSGIIDSGSASGFTLGEEASTDAWPKRLQWLTTERAERELGTALPDLLLRLERGQPGMFEQTYSAVNMPPEKHTGYAVQWFGMAAVIVALFGWRLWHQNRSRGDLREQS</sequence>
<comment type="subcellular location">
    <subcellularLocation>
        <location evidence="6">Cell membrane</location>
        <topology evidence="6">Multi-pass membrane protein</topology>
    </subcellularLocation>
    <subcellularLocation>
        <location evidence="1">Membrane</location>
    </subcellularLocation>
</comment>
<comment type="caution">
    <text evidence="6">Lacks conserved residue(s) required for the propagation of feature annotation.</text>
</comment>
<evidence type="ECO:0000256" key="6">
    <source>
        <dbReference type="RuleBase" id="RU363076"/>
    </source>
</evidence>
<dbReference type="PROSITE" id="PS50895">
    <property type="entry name" value="SURF1"/>
    <property type="match status" value="1"/>
</dbReference>
<evidence type="ECO:0000256" key="2">
    <source>
        <dbReference type="ARBA" id="ARBA00007165"/>
    </source>
</evidence>
<dbReference type="GO" id="GO:0005886">
    <property type="term" value="C:plasma membrane"/>
    <property type="evidence" value="ECO:0007669"/>
    <property type="project" value="UniProtKB-SubCell"/>
</dbReference>
<proteinExistence type="inferred from homology"/>
<organism evidence="7 8">
    <name type="scientific">Litorivivens lipolytica</name>
    <dbReference type="NCBI Taxonomy" id="1524264"/>
    <lineage>
        <taxon>Bacteria</taxon>
        <taxon>Pseudomonadati</taxon>
        <taxon>Pseudomonadota</taxon>
        <taxon>Gammaproteobacteria</taxon>
        <taxon>Litorivivens</taxon>
    </lineage>
</organism>
<dbReference type="InterPro" id="IPR002994">
    <property type="entry name" value="Surf1/Shy1"/>
</dbReference>
<keyword evidence="3 6" id="KW-0812">Transmembrane</keyword>
<evidence type="ECO:0000256" key="3">
    <source>
        <dbReference type="ARBA" id="ARBA00022692"/>
    </source>
</evidence>
<evidence type="ECO:0000256" key="1">
    <source>
        <dbReference type="ARBA" id="ARBA00004370"/>
    </source>
</evidence>
<gene>
    <name evidence="7" type="ORF">FHR99_002874</name>
</gene>
<dbReference type="PANTHER" id="PTHR23427:SF2">
    <property type="entry name" value="SURFEIT LOCUS PROTEIN 1"/>
    <property type="match status" value="1"/>
</dbReference>
<evidence type="ECO:0000313" key="8">
    <source>
        <dbReference type="Proteomes" id="UP000537130"/>
    </source>
</evidence>
<keyword evidence="5 6" id="KW-0472">Membrane</keyword>
<dbReference type="RefSeq" id="WP_183411381.1">
    <property type="nucleotide sequence ID" value="NZ_JACHWY010000003.1"/>
</dbReference>
<keyword evidence="6" id="KW-1003">Cell membrane</keyword>
<dbReference type="Pfam" id="PF02104">
    <property type="entry name" value="SURF1"/>
    <property type="match status" value="1"/>
</dbReference>
<accession>A0A7W4W783</accession>
<comment type="similarity">
    <text evidence="2 6">Belongs to the SURF1 family.</text>
</comment>
<dbReference type="CDD" id="cd06662">
    <property type="entry name" value="SURF1"/>
    <property type="match status" value="1"/>
</dbReference>
<dbReference type="AlphaFoldDB" id="A0A7W4W783"/>
<keyword evidence="4 6" id="KW-1133">Transmembrane helix</keyword>
<dbReference type="EMBL" id="JACHWY010000003">
    <property type="protein sequence ID" value="MBB3048600.1"/>
    <property type="molecule type" value="Genomic_DNA"/>
</dbReference>
<keyword evidence="8" id="KW-1185">Reference proteome</keyword>
<evidence type="ECO:0000256" key="5">
    <source>
        <dbReference type="ARBA" id="ARBA00023136"/>
    </source>
</evidence>
<evidence type="ECO:0000256" key="4">
    <source>
        <dbReference type="ARBA" id="ARBA00022989"/>
    </source>
</evidence>
<reference evidence="7 8" key="1">
    <citation type="submission" date="2020-08" db="EMBL/GenBank/DDBJ databases">
        <title>Genomic Encyclopedia of Type Strains, Phase III (KMG-III): the genomes of soil and plant-associated and newly described type strains.</title>
        <authorList>
            <person name="Whitman W."/>
        </authorList>
    </citation>
    <scope>NUCLEOTIDE SEQUENCE [LARGE SCALE GENOMIC DNA]</scope>
    <source>
        <strain evidence="7 8">CECT 8654</strain>
    </source>
</reference>
<dbReference type="InterPro" id="IPR045214">
    <property type="entry name" value="Surf1/Surf4"/>
</dbReference>
<feature type="transmembrane region" description="Helical" evidence="6">
    <location>
        <begin position="211"/>
        <end position="230"/>
    </location>
</feature>
<evidence type="ECO:0000313" key="7">
    <source>
        <dbReference type="EMBL" id="MBB3048600.1"/>
    </source>
</evidence>
<dbReference type="PANTHER" id="PTHR23427">
    <property type="entry name" value="SURFEIT LOCUS PROTEIN"/>
    <property type="match status" value="1"/>
</dbReference>
<dbReference type="Proteomes" id="UP000537130">
    <property type="component" value="Unassembled WGS sequence"/>
</dbReference>